<evidence type="ECO:0000313" key="18">
    <source>
        <dbReference type="EMBL" id="QHI96369.1"/>
    </source>
</evidence>
<keyword evidence="11 14" id="KW-0472">Membrane</keyword>
<protein>
    <recommendedName>
        <fullName evidence="14">Ubiquinol oxidase subunit 2</fullName>
    </recommendedName>
</protein>
<evidence type="ECO:0000256" key="9">
    <source>
        <dbReference type="ARBA" id="ARBA00022989"/>
    </source>
</evidence>
<dbReference type="PROSITE" id="PS50857">
    <property type="entry name" value="COX2_CUA"/>
    <property type="match status" value="1"/>
</dbReference>
<reference evidence="18 19" key="1">
    <citation type="submission" date="2020-01" db="EMBL/GenBank/DDBJ databases">
        <title>Genome sequencing of strain KACC 21507.</title>
        <authorList>
            <person name="Heo J."/>
            <person name="Kim S.-J."/>
            <person name="Kim J.-S."/>
            <person name="Hong S.-B."/>
            <person name="Kwon S.-W."/>
        </authorList>
    </citation>
    <scope>NUCLEOTIDE SEQUENCE [LARGE SCALE GENOMIC DNA]</scope>
    <source>
        <strain evidence="18 19">KACC 21507</strain>
    </source>
</reference>
<dbReference type="InterPro" id="IPR010514">
    <property type="entry name" value="COX_ARM"/>
</dbReference>
<evidence type="ECO:0000256" key="1">
    <source>
        <dbReference type="ARBA" id="ARBA00004651"/>
    </source>
</evidence>
<feature type="transmembrane region" description="Helical" evidence="15">
    <location>
        <begin position="28"/>
        <end position="49"/>
    </location>
</feature>
<keyword evidence="9 15" id="KW-1133">Transmembrane helix</keyword>
<keyword evidence="7" id="KW-0732">Signal</keyword>
<dbReference type="NCBIfam" id="TIGR01433">
    <property type="entry name" value="CyoA"/>
    <property type="match status" value="1"/>
</dbReference>
<dbReference type="SUPFAM" id="SSF49503">
    <property type="entry name" value="Cupredoxins"/>
    <property type="match status" value="1"/>
</dbReference>
<dbReference type="InterPro" id="IPR006333">
    <property type="entry name" value="Cyt_o_ubiquinol_oxidase_su2"/>
</dbReference>
<dbReference type="Gene3D" id="1.10.287.90">
    <property type="match status" value="1"/>
</dbReference>
<evidence type="ECO:0000256" key="4">
    <source>
        <dbReference type="ARBA" id="ARBA00022475"/>
    </source>
</evidence>
<evidence type="ECO:0000256" key="2">
    <source>
        <dbReference type="ARBA" id="ARBA00007866"/>
    </source>
</evidence>
<keyword evidence="6 15" id="KW-0812">Transmembrane</keyword>
<feature type="domain" description="Cytochrome oxidase subunit II copper A binding" evidence="16">
    <location>
        <begin position="113"/>
        <end position="225"/>
    </location>
</feature>
<dbReference type="GO" id="GO:0016682">
    <property type="term" value="F:oxidoreductase activity, acting on diphenols and related substances as donors, oxygen as acceptor"/>
    <property type="evidence" value="ECO:0007669"/>
    <property type="project" value="InterPro"/>
</dbReference>
<dbReference type="InterPro" id="IPR045187">
    <property type="entry name" value="CcO_II"/>
</dbReference>
<name>A0A6P1NFM3_9PROT</name>
<sequence>MLSGCTVDLLQPRGPIGDGNSFMMVLEWAVMMCVVVPVIIATLLIAWKYRASNKKAEYWPNWSFSHKIETFVWGIPIVIILILSVVSFWSTHFYDPYKPLTHDQLVKEHAENQKPLNIQVVSLDWKWLFIYPDLGIATINELDVPTKTELNFHITSDAVMTSFFIPQLGSQIYAMAGMQTELHLLAREPGIYKGMAAQYTGKGFSDMHFQTIAMPVDQFQSWVENVKNGDSKFASGEPLNGSTYAKYSAPQVNAPVTYFADAQSDLFQYIVAKYNNGAVKDRATGKIMHIQPASNSAASDDTGM</sequence>
<evidence type="ECO:0000256" key="6">
    <source>
        <dbReference type="ARBA" id="ARBA00022692"/>
    </source>
</evidence>
<evidence type="ECO:0000256" key="7">
    <source>
        <dbReference type="ARBA" id="ARBA00022729"/>
    </source>
</evidence>
<accession>A0A6P1NFM3</accession>
<keyword evidence="4 14" id="KW-1003">Cell membrane</keyword>
<evidence type="ECO:0000256" key="8">
    <source>
        <dbReference type="ARBA" id="ARBA00022982"/>
    </source>
</evidence>
<evidence type="ECO:0000256" key="11">
    <source>
        <dbReference type="ARBA" id="ARBA00023136"/>
    </source>
</evidence>
<dbReference type="GO" id="GO:0004129">
    <property type="term" value="F:cytochrome-c oxidase activity"/>
    <property type="evidence" value="ECO:0007669"/>
    <property type="project" value="UniProtKB-UniRule"/>
</dbReference>
<dbReference type="AlphaFoldDB" id="A0A6P1NFM3"/>
<dbReference type="InterPro" id="IPR002429">
    <property type="entry name" value="CcO_II-like_C"/>
</dbReference>
<evidence type="ECO:0000256" key="3">
    <source>
        <dbReference type="ARBA" id="ARBA00022448"/>
    </source>
</evidence>
<gene>
    <name evidence="18" type="primary">cyoA</name>
    <name evidence="18" type="ORF">GT348_03165</name>
</gene>
<dbReference type="PANTHER" id="PTHR22888">
    <property type="entry name" value="CYTOCHROME C OXIDASE, SUBUNIT II"/>
    <property type="match status" value="1"/>
</dbReference>
<dbReference type="PROSITE" id="PS50999">
    <property type="entry name" value="COX2_TM"/>
    <property type="match status" value="1"/>
</dbReference>
<comment type="similarity">
    <text evidence="2 14">Belongs to the cytochrome c oxidase subunit 2 family.</text>
</comment>
<dbReference type="GO" id="GO:0005886">
    <property type="term" value="C:plasma membrane"/>
    <property type="evidence" value="ECO:0007669"/>
    <property type="project" value="UniProtKB-SubCell"/>
</dbReference>
<evidence type="ECO:0000259" key="17">
    <source>
        <dbReference type="PROSITE" id="PS50999"/>
    </source>
</evidence>
<dbReference type="PANTHER" id="PTHR22888:SF18">
    <property type="entry name" value="CYTOCHROME BO(3) UBIQUINOL OXIDASE SUBUNIT 2"/>
    <property type="match status" value="1"/>
</dbReference>
<evidence type="ECO:0000313" key="19">
    <source>
        <dbReference type="Proteomes" id="UP000463975"/>
    </source>
</evidence>
<dbReference type="KEGG" id="bomb:GT348_03165"/>
<evidence type="ECO:0000256" key="5">
    <source>
        <dbReference type="ARBA" id="ARBA00022660"/>
    </source>
</evidence>
<dbReference type="CDD" id="cd04212">
    <property type="entry name" value="CuRO_UO_II"/>
    <property type="match status" value="1"/>
</dbReference>
<evidence type="ECO:0000256" key="12">
    <source>
        <dbReference type="ARBA" id="ARBA00023139"/>
    </source>
</evidence>
<evidence type="ECO:0000256" key="13">
    <source>
        <dbReference type="ARBA" id="ARBA00023288"/>
    </source>
</evidence>
<dbReference type="GO" id="GO:0005507">
    <property type="term" value="F:copper ion binding"/>
    <property type="evidence" value="ECO:0007669"/>
    <property type="project" value="InterPro"/>
</dbReference>
<keyword evidence="8 14" id="KW-0249">Electron transport</keyword>
<dbReference type="GO" id="GO:0009486">
    <property type="term" value="F:cytochrome bo3 ubiquinol oxidase activity"/>
    <property type="evidence" value="ECO:0007669"/>
    <property type="project" value="InterPro"/>
</dbReference>
<feature type="transmembrane region" description="Helical" evidence="15">
    <location>
        <begin position="70"/>
        <end position="89"/>
    </location>
</feature>
<dbReference type="Gene3D" id="2.60.40.420">
    <property type="entry name" value="Cupredoxins - blue copper proteins"/>
    <property type="match status" value="1"/>
</dbReference>
<dbReference type="SUPFAM" id="SSF81464">
    <property type="entry name" value="Cytochrome c oxidase subunit II-like, transmembrane region"/>
    <property type="match status" value="1"/>
</dbReference>
<keyword evidence="10 14" id="KW-0560">Oxidoreductase</keyword>
<keyword evidence="13" id="KW-0449">Lipoprotein</keyword>
<keyword evidence="12" id="KW-0564">Palmitate</keyword>
<feature type="domain" description="Cytochrome oxidase subunit II transmembrane region profile" evidence="17">
    <location>
        <begin position="1"/>
        <end position="98"/>
    </location>
</feature>
<dbReference type="GO" id="GO:0042773">
    <property type="term" value="P:ATP synthesis coupled electron transport"/>
    <property type="evidence" value="ECO:0007669"/>
    <property type="project" value="TreeGrafter"/>
</dbReference>
<evidence type="ECO:0000259" key="16">
    <source>
        <dbReference type="PROSITE" id="PS50857"/>
    </source>
</evidence>
<dbReference type="EMBL" id="CP047652">
    <property type="protein sequence ID" value="QHI96369.1"/>
    <property type="molecule type" value="Genomic_DNA"/>
</dbReference>
<dbReference type="PIRSF" id="PIRSF000292">
    <property type="entry name" value="Ubi_od_II"/>
    <property type="match status" value="1"/>
</dbReference>
<dbReference type="InterPro" id="IPR011759">
    <property type="entry name" value="Cyt_c_oxidase_su2_TM_dom"/>
</dbReference>
<evidence type="ECO:0000256" key="15">
    <source>
        <dbReference type="SAM" id="Phobius"/>
    </source>
</evidence>
<evidence type="ECO:0000256" key="14">
    <source>
        <dbReference type="PIRNR" id="PIRNR000292"/>
    </source>
</evidence>
<dbReference type="Pfam" id="PF00116">
    <property type="entry name" value="COX2"/>
    <property type="match status" value="1"/>
</dbReference>
<dbReference type="Pfam" id="PF06481">
    <property type="entry name" value="COX_ARM"/>
    <property type="match status" value="1"/>
</dbReference>
<comment type="subcellular location">
    <subcellularLocation>
        <location evidence="1">Cell membrane</location>
        <topology evidence="1">Multi-pass membrane protein</topology>
    </subcellularLocation>
</comment>
<dbReference type="InterPro" id="IPR036257">
    <property type="entry name" value="Cyt_c_oxidase_su2_TM_sf"/>
</dbReference>
<keyword evidence="3 14" id="KW-0813">Transport</keyword>
<keyword evidence="5 14" id="KW-0679">Respiratory chain</keyword>
<proteinExistence type="inferred from homology"/>
<keyword evidence="19" id="KW-1185">Reference proteome</keyword>
<dbReference type="InterPro" id="IPR008972">
    <property type="entry name" value="Cupredoxin"/>
</dbReference>
<dbReference type="Proteomes" id="UP000463975">
    <property type="component" value="Chromosome"/>
</dbReference>
<evidence type="ECO:0000256" key="10">
    <source>
        <dbReference type="ARBA" id="ARBA00023002"/>
    </source>
</evidence>
<organism evidence="18 19">
    <name type="scientific">Aristophania vespae</name>
    <dbReference type="NCBI Taxonomy" id="2697033"/>
    <lineage>
        <taxon>Bacteria</taxon>
        <taxon>Pseudomonadati</taxon>
        <taxon>Pseudomonadota</taxon>
        <taxon>Alphaproteobacteria</taxon>
        <taxon>Acetobacterales</taxon>
        <taxon>Acetobacteraceae</taxon>
        <taxon>Aristophania</taxon>
    </lineage>
</organism>
<dbReference type="InterPro" id="IPR034227">
    <property type="entry name" value="CuRO_UO_II"/>
</dbReference>